<dbReference type="EMBL" id="CP046401">
    <property type="protein sequence ID" value="QGY42958.1"/>
    <property type="molecule type" value="Genomic_DNA"/>
</dbReference>
<evidence type="ECO:0000313" key="2">
    <source>
        <dbReference type="Proteomes" id="UP000428260"/>
    </source>
</evidence>
<evidence type="ECO:0008006" key="3">
    <source>
        <dbReference type="Google" id="ProtNLM"/>
    </source>
</evidence>
<sequence length="118" mass="13643">MFQVLDITQKDLIAIKVDGNNTKNDYDKITPLIEKSVEKFGKIKFYVQLDNVKSITPTAFREDLKTYVKHFDDIDKIAVVGENAWQKLWSNLATPFVSGTVEYFSHEDIAEARNWIID</sequence>
<dbReference type="InterPro" id="IPR038396">
    <property type="entry name" value="SpoIIAA-like_sf"/>
</dbReference>
<accession>A0A6I6JPI1</accession>
<dbReference type="InterPro" id="IPR036513">
    <property type="entry name" value="STAS_dom_sf"/>
</dbReference>
<dbReference type="KEGG" id="mcos:GM418_04580"/>
<organism evidence="1 2">
    <name type="scientific">Maribellus comscasis</name>
    <dbReference type="NCBI Taxonomy" id="2681766"/>
    <lineage>
        <taxon>Bacteria</taxon>
        <taxon>Pseudomonadati</taxon>
        <taxon>Bacteroidota</taxon>
        <taxon>Bacteroidia</taxon>
        <taxon>Marinilabiliales</taxon>
        <taxon>Prolixibacteraceae</taxon>
        <taxon>Maribellus</taxon>
    </lineage>
</organism>
<dbReference type="Pfam" id="PF11964">
    <property type="entry name" value="SpoIIAA-like"/>
    <property type="match status" value="1"/>
</dbReference>
<protein>
    <recommendedName>
        <fullName evidence="3">STAS/SEC14 domain-containing protein</fullName>
    </recommendedName>
</protein>
<dbReference type="InterPro" id="IPR021866">
    <property type="entry name" value="SpoIIAA-like"/>
</dbReference>
<dbReference type="Proteomes" id="UP000428260">
    <property type="component" value="Chromosome"/>
</dbReference>
<keyword evidence="2" id="KW-1185">Reference proteome</keyword>
<gene>
    <name evidence="1" type="ORF">GM418_04580</name>
</gene>
<dbReference type="AlphaFoldDB" id="A0A6I6JPI1"/>
<dbReference type="RefSeq" id="WP_158863610.1">
    <property type="nucleotide sequence ID" value="NZ_CP046401.1"/>
</dbReference>
<evidence type="ECO:0000313" key="1">
    <source>
        <dbReference type="EMBL" id="QGY42958.1"/>
    </source>
</evidence>
<name>A0A6I6JPI1_9BACT</name>
<dbReference type="Gene3D" id="3.40.50.10600">
    <property type="entry name" value="SpoIIaa-like domains"/>
    <property type="match status" value="1"/>
</dbReference>
<dbReference type="SUPFAM" id="SSF52091">
    <property type="entry name" value="SpoIIaa-like"/>
    <property type="match status" value="1"/>
</dbReference>
<reference evidence="1 2" key="1">
    <citation type="submission" date="2019-11" db="EMBL/GenBank/DDBJ databases">
        <authorList>
            <person name="Zheng R.K."/>
            <person name="Sun C.M."/>
        </authorList>
    </citation>
    <scope>NUCLEOTIDE SEQUENCE [LARGE SCALE GENOMIC DNA]</scope>
    <source>
        <strain evidence="1 2">WC007</strain>
    </source>
</reference>
<proteinExistence type="predicted"/>